<dbReference type="GO" id="GO:0032259">
    <property type="term" value="P:methylation"/>
    <property type="evidence" value="ECO:0007669"/>
    <property type="project" value="UniProtKB-KW"/>
</dbReference>
<evidence type="ECO:0000313" key="2">
    <source>
        <dbReference type="Proteomes" id="UP000325315"/>
    </source>
</evidence>
<name>A0A5B6VCY2_9ROSI</name>
<evidence type="ECO:0000313" key="1">
    <source>
        <dbReference type="EMBL" id="KAA3467065.1"/>
    </source>
</evidence>
<gene>
    <name evidence="1" type="ORF">EPI10_002112</name>
</gene>
<dbReference type="PANTHER" id="PTHR32108:SF5">
    <property type="entry name" value="DYNACTIN SUBUNIT 1-LIKE"/>
    <property type="match status" value="1"/>
</dbReference>
<sequence length="163" mass="18878">MKQYSYVTDMTPNRITLQNMEKKQSESFRQWKEVATQVQPPLLEKEAIMLFISTIKASFINHMLGSATKSFSDIVMSRDMIENTVRSGKIDARKTLKDQPRKKKENEVNTASVYKGYSKLVTVGQPRTITTNHQGPSRQESNLRPNTEKLQFIPIPMTYRELY</sequence>
<dbReference type="GO" id="GO:0008168">
    <property type="term" value="F:methyltransferase activity"/>
    <property type="evidence" value="ECO:0007669"/>
    <property type="project" value="UniProtKB-KW"/>
</dbReference>
<dbReference type="Proteomes" id="UP000325315">
    <property type="component" value="Unassembled WGS sequence"/>
</dbReference>
<keyword evidence="1" id="KW-0489">Methyltransferase</keyword>
<dbReference type="OrthoDB" id="1297603at2759"/>
<comment type="caution">
    <text evidence="1">The sequence shown here is derived from an EMBL/GenBank/DDBJ whole genome shotgun (WGS) entry which is preliminary data.</text>
</comment>
<protein>
    <submittedName>
        <fullName evidence="1">Trans-resveratrol di-O-methyltransferase-like</fullName>
    </submittedName>
</protein>
<keyword evidence="1" id="KW-0808">Transferase</keyword>
<reference evidence="2" key="1">
    <citation type="journal article" date="2019" name="Plant Biotechnol. J.">
        <title>Genome sequencing of the Australian wild diploid species Gossypium australe highlights disease resistance and delayed gland morphogenesis.</title>
        <authorList>
            <person name="Cai Y."/>
            <person name="Cai X."/>
            <person name="Wang Q."/>
            <person name="Wang P."/>
            <person name="Zhang Y."/>
            <person name="Cai C."/>
            <person name="Xu Y."/>
            <person name="Wang K."/>
            <person name="Zhou Z."/>
            <person name="Wang C."/>
            <person name="Geng S."/>
            <person name="Li B."/>
            <person name="Dong Q."/>
            <person name="Hou Y."/>
            <person name="Wang H."/>
            <person name="Ai P."/>
            <person name="Liu Z."/>
            <person name="Yi F."/>
            <person name="Sun M."/>
            <person name="An G."/>
            <person name="Cheng J."/>
            <person name="Zhang Y."/>
            <person name="Shi Q."/>
            <person name="Xie Y."/>
            <person name="Shi X."/>
            <person name="Chang Y."/>
            <person name="Huang F."/>
            <person name="Chen Y."/>
            <person name="Hong S."/>
            <person name="Mi L."/>
            <person name="Sun Q."/>
            <person name="Zhang L."/>
            <person name="Zhou B."/>
            <person name="Peng R."/>
            <person name="Zhang X."/>
            <person name="Liu F."/>
        </authorList>
    </citation>
    <scope>NUCLEOTIDE SEQUENCE [LARGE SCALE GENOMIC DNA]</scope>
    <source>
        <strain evidence="2">cv. PA1801</strain>
    </source>
</reference>
<keyword evidence="2" id="KW-1185">Reference proteome</keyword>
<dbReference type="PANTHER" id="PTHR32108">
    <property type="entry name" value="DNA-DIRECTED RNA POLYMERASE SUBUNIT ALPHA"/>
    <property type="match status" value="1"/>
</dbReference>
<dbReference type="EMBL" id="SMMG02000007">
    <property type="protein sequence ID" value="KAA3467065.1"/>
    <property type="molecule type" value="Genomic_DNA"/>
</dbReference>
<proteinExistence type="predicted"/>
<accession>A0A5B6VCY2</accession>
<dbReference type="AlphaFoldDB" id="A0A5B6VCY2"/>
<organism evidence="1 2">
    <name type="scientific">Gossypium australe</name>
    <dbReference type="NCBI Taxonomy" id="47621"/>
    <lineage>
        <taxon>Eukaryota</taxon>
        <taxon>Viridiplantae</taxon>
        <taxon>Streptophyta</taxon>
        <taxon>Embryophyta</taxon>
        <taxon>Tracheophyta</taxon>
        <taxon>Spermatophyta</taxon>
        <taxon>Magnoliopsida</taxon>
        <taxon>eudicotyledons</taxon>
        <taxon>Gunneridae</taxon>
        <taxon>Pentapetalae</taxon>
        <taxon>rosids</taxon>
        <taxon>malvids</taxon>
        <taxon>Malvales</taxon>
        <taxon>Malvaceae</taxon>
        <taxon>Malvoideae</taxon>
        <taxon>Gossypium</taxon>
    </lineage>
</organism>